<dbReference type="SUPFAM" id="SSF56112">
    <property type="entry name" value="Protein kinase-like (PK-like)"/>
    <property type="match status" value="1"/>
</dbReference>
<keyword evidence="5 12" id="KW-0547">Nucleotide-binding</keyword>
<evidence type="ECO:0000256" key="7">
    <source>
        <dbReference type="ARBA" id="ARBA00022840"/>
    </source>
</evidence>
<dbReference type="PANTHER" id="PTHR24348">
    <property type="entry name" value="SERINE/THREONINE-PROTEIN KINASE UNC-51-RELATED"/>
    <property type="match status" value="1"/>
</dbReference>
<feature type="region of interest" description="Disordered" evidence="13">
    <location>
        <begin position="519"/>
        <end position="590"/>
    </location>
</feature>
<dbReference type="PANTHER" id="PTHR24348:SF22">
    <property type="entry name" value="NON-SPECIFIC SERINE_THREONINE PROTEIN KINASE"/>
    <property type="match status" value="1"/>
</dbReference>
<proteinExistence type="predicted"/>
<keyword evidence="4" id="KW-0808">Transferase</keyword>
<dbReference type="InterPro" id="IPR045269">
    <property type="entry name" value="Atg1-like"/>
</dbReference>
<evidence type="ECO:0000256" key="11">
    <source>
        <dbReference type="ARBA" id="ARBA00048679"/>
    </source>
</evidence>
<dbReference type="Proteomes" id="UP000289323">
    <property type="component" value="Unassembled WGS sequence"/>
</dbReference>
<evidence type="ECO:0000256" key="13">
    <source>
        <dbReference type="SAM" id="MobiDB-lite"/>
    </source>
</evidence>
<dbReference type="GO" id="GO:0000422">
    <property type="term" value="P:autophagy of mitochondrion"/>
    <property type="evidence" value="ECO:0007669"/>
    <property type="project" value="TreeGrafter"/>
</dbReference>
<evidence type="ECO:0000256" key="10">
    <source>
        <dbReference type="ARBA" id="ARBA00047899"/>
    </source>
</evidence>
<dbReference type="SMART" id="SM00220">
    <property type="entry name" value="S_TKc"/>
    <property type="match status" value="1"/>
</dbReference>
<dbReference type="PROSITE" id="PS50011">
    <property type="entry name" value="PROTEIN_KINASE_DOM"/>
    <property type="match status" value="1"/>
</dbReference>
<dbReference type="PROSITE" id="PS00107">
    <property type="entry name" value="PROTEIN_KINASE_ATP"/>
    <property type="match status" value="1"/>
</dbReference>
<dbReference type="GO" id="GO:0034727">
    <property type="term" value="P:piecemeal microautophagy of the nucleus"/>
    <property type="evidence" value="ECO:0007669"/>
    <property type="project" value="TreeGrafter"/>
</dbReference>
<dbReference type="InterPro" id="IPR011009">
    <property type="entry name" value="Kinase-like_dom_sf"/>
</dbReference>
<dbReference type="GO" id="GO:0042594">
    <property type="term" value="P:response to starvation"/>
    <property type="evidence" value="ECO:0007669"/>
    <property type="project" value="TreeGrafter"/>
</dbReference>
<dbReference type="AlphaFoldDB" id="A0A446BX45"/>
<comment type="catalytic activity">
    <reaction evidence="11">
        <text>L-seryl-[protein] + ATP = O-phospho-L-seryl-[protein] + ADP + H(+)</text>
        <dbReference type="Rhea" id="RHEA:17989"/>
        <dbReference type="Rhea" id="RHEA-COMP:9863"/>
        <dbReference type="Rhea" id="RHEA-COMP:11604"/>
        <dbReference type="ChEBI" id="CHEBI:15378"/>
        <dbReference type="ChEBI" id="CHEBI:29999"/>
        <dbReference type="ChEBI" id="CHEBI:30616"/>
        <dbReference type="ChEBI" id="CHEBI:83421"/>
        <dbReference type="ChEBI" id="CHEBI:456216"/>
        <dbReference type="EC" id="2.7.11.1"/>
    </reaction>
</comment>
<dbReference type="GO" id="GO:0005829">
    <property type="term" value="C:cytosol"/>
    <property type="evidence" value="ECO:0007669"/>
    <property type="project" value="TreeGrafter"/>
</dbReference>
<keyword evidence="3" id="KW-0723">Serine/threonine-protein kinase</keyword>
<dbReference type="InterPro" id="IPR017441">
    <property type="entry name" value="Protein_kinase_ATP_BS"/>
</dbReference>
<feature type="compositionally biased region" description="Basic and acidic residues" evidence="13">
    <location>
        <begin position="1"/>
        <end position="14"/>
    </location>
</feature>
<evidence type="ECO:0000256" key="8">
    <source>
        <dbReference type="ARBA" id="ARBA00022927"/>
    </source>
</evidence>
<protein>
    <recommendedName>
        <fullName evidence="2">non-specific serine/threonine protein kinase</fullName>
        <ecNumber evidence="2">2.7.11.1</ecNumber>
    </recommendedName>
    <alternativeName>
        <fullName evidence="9">Autophagy-related protein 1</fullName>
    </alternativeName>
</protein>
<dbReference type="EC" id="2.7.11.1" evidence="2"/>
<evidence type="ECO:0000256" key="12">
    <source>
        <dbReference type="PROSITE-ProRule" id="PRU10141"/>
    </source>
</evidence>
<evidence type="ECO:0000256" key="2">
    <source>
        <dbReference type="ARBA" id="ARBA00012513"/>
    </source>
</evidence>
<gene>
    <name evidence="15" type="ORF">TT172_LOCUS9487</name>
</gene>
<keyword evidence="6" id="KW-0418">Kinase</keyword>
<dbReference type="InterPro" id="IPR000719">
    <property type="entry name" value="Prot_kinase_dom"/>
</dbReference>
<evidence type="ECO:0000256" key="4">
    <source>
        <dbReference type="ARBA" id="ARBA00022679"/>
    </source>
</evidence>
<dbReference type="GO" id="GO:0034045">
    <property type="term" value="C:phagophore assembly site membrane"/>
    <property type="evidence" value="ECO:0007669"/>
    <property type="project" value="UniProtKB-SubCell"/>
</dbReference>
<keyword evidence="8" id="KW-0813">Transport</keyword>
<dbReference type="GO" id="GO:0005776">
    <property type="term" value="C:autophagosome"/>
    <property type="evidence" value="ECO:0007669"/>
    <property type="project" value="TreeGrafter"/>
</dbReference>
<dbReference type="GO" id="GO:0015031">
    <property type="term" value="P:protein transport"/>
    <property type="evidence" value="ECO:0007669"/>
    <property type="project" value="UniProtKB-KW"/>
</dbReference>
<evidence type="ECO:0000256" key="9">
    <source>
        <dbReference type="ARBA" id="ARBA00030237"/>
    </source>
</evidence>
<dbReference type="GO" id="GO:0004674">
    <property type="term" value="F:protein serine/threonine kinase activity"/>
    <property type="evidence" value="ECO:0007669"/>
    <property type="project" value="UniProtKB-KW"/>
</dbReference>
<feature type="domain" description="Protein kinase" evidence="14">
    <location>
        <begin position="185"/>
        <end position="444"/>
    </location>
</feature>
<evidence type="ECO:0000256" key="5">
    <source>
        <dbReference type="ARBA" id="ARBA00022741"/>
    </source>
</evidence>
<sequence>MDDGHYDNAPEEHPVSAPPTFALAPLNPAARKAVDHPRNEHLRVRIDDTICLYVDLSDPNRNTFTLGQGDADLYLPNTRSSSKGSPHIDDIHASFQVVPETGAVLLWDHSEDGTVEPLPRDHCYTVKFRSSAKSVLVARGINPRIAFGQAQWYQFEILWQSDGLYQLPKDEPYTMGPRNARTKKYILGGEVGAGSYGSVWWALDATNGQVMAVKRFHKLSGRNLEFATREIANLFRINRDDSIRHEHILKILDCAGGGRGDNWGEIFMPLMEGNLKTLVEKVGVPDEYALSDVVLRQMLLALECIASHRIIHRDVKPENILWEYDEAGNYRFCLGDFGLSNDPNLARTAAGTEPFMAPEVFHRQRQSAKVDIWSLFATIVWTRTVEFRRTCSQLSVPDLHAWLVNISQMEQYANIRKMASMDPRRRPSATKQLAILNNQSEDYAGGVGSYAGSSGDELAEDLGTRFSRAMNLQDPPSLTSESGSFEMARPPELPYYEPYASGVRESYYGAQAGPSRWYVPPSQGPAGAPRDHEAWVRPYEPPYAPPDSQDSGSGTAVPDTWTAVAPTLDDMNRPELEPEPEEAAPRRRRR</sequence>
<dbReference type="GO" id="GO:0005524">
    <property type="term" value="F:ATP binding"/>
    <property type="evidence" value="ECO:0007669"/>
    <property type="project" value="UniProtKB-UniRule"/>
</dbReference>
<keyword evidence="8" id="KW-0653">Protein transport</keyword>
<keyword evidence="7 12" id="KW-0067">ATP-binding</keyword>
<evidence type="ECO:0000313" key="15">
    <source>
        <dbReference type="EMBL" id="SPQ27068.1"/>
    </source>
</evidence>
<feature type="binding site" evidence="12">
    <location>
        <position position="214"/>
    </location>
    <ligand>
        <name>ATP</name>
        <dbReference type="ChEBI" id="CHEBI:30616"/>
    </ligand>
</feature>
<dbReference type="CDD" id="cd00180">
    <property type="entry name" value="PKc"/>
    <property type="match status" value="1"/>
</dbReference>
<dbReference type="EMBL" id="OUUZ01000019">
    <property type="protein sequence ID" value="SPQ27068.1"/>
    <property type="molecule type" value="Genomic_DNA"/>
</dbReference>
<feature type="region of interest" description="Disordered" evidence="13">
    <location>
        <begin position="1"/>
        <end position="23"/>
    </location>
</feature>
<name>A0A446BX45_9PEZI</name>
<feature type="region of interest" description="Disordered" evidence="13">
    <location>
        <begin position="470"/>
        <end position="490"/>
    </location>
</feature>
<reference evidence="15 16" key="1">
    <citation type="submission" date="2018-04" db="EMBL/GenBank/DDBJ databases">
        <authorList>
            <person name="Huttner S."/>
            <person name="Dainat J."/>
        </authorList>
    </citation>
    <scope>NUCLEOTIDE SEQUENCE [LARGE SCALE GENOMIC DNA]</scope>
</reference>
<dbReference type="Pfam" id="PF00069">
    <property type="entry name" value="Pkinase"/>
    <property type="match status" value="1"/>
</dbReference>
<organism evidence="15 16">
    <name type="scientific">Thermothielavioides terrestris</name>
    <dbReference type="NCBI Taxonomy" id="2587410"/>
    <lineage>
        <taxon>Eukaryota</taxon>
        <taxon>Fungi</taxon>
        <taxon>Dikarya</taxon>
        <taxon>Ascomycota</taxon>
        <taxon>Pezizomycotina</taxon>
        <taxon>Sordariomycetes</taxon>
        <taxon>Sordariomycetidae</taxon>
        <taxon>Sordariales</taxon>
        <taxon>Chaetomiaceae</taxon>
        <taxon>Thermothielavioides</taxon>
    </lineage>
</organism>
<evidence type="ECO:0000259" key="14">
    <source>
        <dbReference type="PROSITE" id="PS50011"/>
    </source>
</evidence>
<accession>A0A446BX45</accession>
<dbReference type="Gene3D" id="1.10.510.10">
    <property type="entry name" value="Transferase(Phosphotransferase) domain 1"/>
    <property type="match status" value="1"/>
</dbReference>
<comment type="catalytic activity">
    <reaction evidence="10">
        <text>L-threonyl-[protein] + ATP = O-phospho-L-threonyl-[protein] + ADP + H(+)</text>
        <dbReference type="Rhea" id="RHEA:46608"/>
        <dbReference type="Rhea" id="RHEA-COMP:11060"/>
        <dbReference type="Rhea" id="RHEA-COMP:11605"/>
        <dbReference type="ChEBI" id="CHEBI:15378"/>
        <dbReference type="ChEBI" id="CHEBI:30013"/>
        <dbReference type="ChEBI" id="CHEBI:30616"/>
        <dbReference type="ChEBI" id="CHEBI:61977"/>
        <dbReference type="ChEBI" id="CHEBI:456216"/>
        <dbReference type="EC" id="2.7.11.1"/>
    </reaction>
</comment>
<evidence type="ECO:0000313" key="16">
    <source>
        <dbReference type="Proteomes" id="UP000289323"/>
    </source>
</evidence>
<dbReference type="GO" id="GO:0061709">
    <property type="term" value="P:reticulophagy"/>
    <property type="evidence" value="ECO:0007669"/>
    <property type="project" value="TreeGrafter"/>
</dbReference>
<dbReference type="GO" id="GO:0000045">
    <property type="term" value="P:autophagosome assembly"/>
    <property type="evidence" value="ECO:0007669"/>
    <property type="project" value="TreeGrafter"/>
</dbReference>
<evidence type="ECO:0000256" key="1">
    <source>
        <dbReference type="ARBA" id="ARBA00004623"/>
    </source>
</evidence>
<evidence type="ECO:0000256" key="6">
    <source>
        <dbReference type="ARBA" id="ARBA00022777"/>
    </source>
</evidence>
<dbReference type="GO" id="GO:0010506">
    <property type="term" value="P:regulation of autophagy"/>
    <property type="evidence" value="ECO:0007669"/>
    <property type="project" value="InterPro"/>
</dbReference>
<comment type="subcellular location">
    <subcellularLocation>
        <location evidence="1">Preautophagosomal structure membrane</location>
        <topology evidence="1">Peripheral membrane protein</topology>
    </subcellularLocation>
</comment>
<evidence type="ECO:0000256" key="3">
    <source>
        <dbReference type="ARBA" id="ARBA00022527"/>
    </source>
</evidence>
<feature type="compositionally biased region" description="Polar residues" evidence="13">
    <location>
        <begin position="474"/>
        <end position="483"/>
    </location>
</feature>